<evidence type="ECO:0000256" key="2">
    <source>
        <dbReference type="ARBA" id="ARBA00023015"/>
    </source>
</evidence>
<dbReference type="Pfam" id="PF00126">
    <property type="entry name" value="HTH_1"/>
    <property type="match status" value="1"/>
</dbReference>
<feature type="domain" description="HTH lysR-type" evidence="5">
    <location>
        <begin position="1"/>
        <end position="59"/>
    </location>
</feature>
<dbReference type="InterPro" id="IPR036390">
    <property type="entry name" value="WH_DNA-bd_sf"/>
</dbReference>
<dbReference type="RefSeq" id="WP_151423853.1">
    <property type="nucleotide sequence ID" value="NZ_WBJX01000003.1"/>
</dbReference>
<keyword evidence="2" id="KW-0805">Transcription regulation</keyword>
<evidence type="ECO:0000256" key="1">
    <source>
        <dbReference type="ARBA" id="ARBA00009437"/>
    </source>
</evidence>
<dbReference type="InterPro" id="IPR000847">
    <property type="entry name" value="LysR_HTH_N"/>
</dbReference>
<dbReference type="PROSITE" id="PS50931">
    <property type="entry name" value="HTH_LYSR"/>
    <property type="match status" value="1"/>
</dbReference>
<evidence type="ECO:0000256" key="3">
    <source>
        <dbReference type="ARBA" id="ARBA00023125"/>
    </source>
</evidence>
<accession>A0A7J5B1E1</accession>
<evidence type="ECO:0000313" key="7">
    <source>
        <dbReference type="Proteomes" id="UP000490386"/>
    </source>
</evidence>
<proteinExistence type="inferred from homology"/>
<dbReference type="SUPFAM" id="SSF46785">
    <property type="entry name" value="Winged helix' DNA-binding domain"/>
    <property type="match status" value="1"/>
</dbReference>
<comment type="similarity">
    <text evidence="1">Belongs to the LysR transcriptional regulatory family.</text>
</comment>
<dbReference type="Gene3D" id="3.40.190.290">
    <property type="match status" value="1"/>
</dbReference>
<dbReference type="InterPro" id="IPR005119">
    <property type="entry name" value="LysR_subst-bd"/>
</dbReference>
<evidence type="ECO:0000313" key="6">
    <source>
        <dbReference type="EMBL" id="KAB1637662.1"/>
    </source>
</evidence>
<dbReference type="PANTHER" id="PTHR30346:SF29">
    <property type="entry name" value="LYSR SUBSTRATE-BINDING"/>
    <property type="match status" value="1"/>
</dbReference>
<dbReference type="EMBL" id="WBJX01000003">
    <property type="protein sequence ID" value="KAB1637662.1"/>
    <property type="molecule type" value="Genomic_DNA"/>
</dbReference>
<dbReference type="GO" id="GO:0003700">
    <property type="term" value="F:DNA-binding transcription factor activity"/>
    <property type="evidence" value="ECO:0007669"/>
    <property type="project" value="InterPro"/>
</dbReference>
<dbReference type="Pfam" id="PF03466">
    <property type="entry name" value="LysR_substrate"/>
    <property type="match status" value="1"/>
</dbReference>
<organism evidence="6 7">
    <name type="scientific">Pseudoclavibacter terrae</name>
    <dbReference type="NCBI Taxonomy" id="1530195"/>
    <lineage>
        <taxon>Bacteria</taxon>
        <taxon>Bacillati</taxon>
        <taxon>Actinomycetota</taxon>
        <taxon>Actinomycetes</taxon>
        <taxon>Micrococcales</taxon>
        <taxon>Microbacteriaceae</taxon>
        <taxon>Pseudoclavibacter</taxon>
    </lineage>
</organism>
<evidence type="ECO:0000259" key="5">
    <source>
        <dbReference type="PROSITE" id="PS50931"/>
    </source>
</evidence>
<dbReference type="Proteomes" id="UP000490386">
    <property type="component" value="Unassembled WGS sequence"/>
</dbReference>
<dbReference type="PANTHER" id="PTHR30346">
    <property type="entry name" value="TRANSCRIPTIONAL DUAL REGULATOR HCAR-RELATED"/>
    <property type="match status" value="1"/>
</dbReference>
<dbReference type="SUPFAM" id="SSF53850">
    <property type="entry name" value="Periplasmic binding protein-like II"/>
    <property type="match status" value="1"/>
</dbReference>
<keyword evidence="3" id="KW-0238">DNA-binding</keyword>
<dbReference type="Gene3D" id="1.10.10.10">
    <property type="entry name" value="Winged helix-like DNA-binding domain superfamily/Winged helix DNA-binding domain"/>
    <property type="match status" value="1"/>
</dbReference>
<dbReference type="CDD" id="cd08423">
    <property type="entry name" value="PBP2_LTTR_like_6"/>
    <property type="match status" value="1"/>
</dbReference>
<name>A0A7J5B1E1_9MICO</name>
<dbReference type="FunFam" id="1.10.10.10:FF:000001">
    <property type="entry name" value="LysR family transcriptional regulator"/>
    <property type="match status" value="1"/>
</dbReference>
<dbReference type="AlphaFoldDB" id="A0A7J5B1E1"/>
<dbReference type="OrthoDB" id="3181812at2"/>
<protein>
    <submittedName>
        <fullName evidence="6">LysR family transcriptional regulator</fullName>
    </submittedName>
</protein>
<keyword evidence="4" id="KW-0804">Transcription</keyword>
<sequence length="306" mass="34030">MYDIRRLSMLVMIIDCGSVTAAAKTLGYTVSALSQQLQRLELEVGQPLVRRQPRGVVATEAGALLAGHARYVLRRMRAAESELDELSGLRRGRVSVGTFPTVGTTLMPMAISRFRREYPDVRLEVHSARFDELVSSLQENSIGISLLWDYEWNRIDEPDLSLTPLLEDPTVLVVSEDHRLGRTRHVNMSMLRHEDWIVRKSGHPVAEVLERSCRGAGFTPKIAFEANDYQEALAMVSVGLGVALAPQTAVVSARPGVRIVSLGQEAPSRRIVIAHRSDRVRPPGEHAMHQILVDVAREHLLADRPS</sequence>
<comment type="caution">
    <text evidence="6">The sequence shown here is derived from an EMBL/GenBank/DDBJ whole genome shotgun (WGS) entry which is preliminary data.</text>
</comment>
<gene>
    <name evidence="6" type="ORF">F8O03_10625</name>
</gene>
<evidence type="ECO:0000256" key="4">
    <source>
        <dbReference type="ARBA" id="ARBA00023163"/>
    </source>
</evidence>
<dbReference type="GO" id="GO:0032993">
    <property type="term" value="C:protein-DNA complex"/>
    <property type="evidence" value="ECO:0007669"/>
    <property type="project" value="TreeGrafter"/>
</dbReference>
<keyword evidence="7" id="KW-1185">Reference proteome</keyword>
<reference evidence="6 7" key="1">
    <citation type="submission" date="2019-09" db="EMBL/GenBank/DDBJ databases">
        <title>Phylogeny of genus Pseudoclavibacter and closely related genus.</title>
        <authorList>
            <person name="Li Y."/>
        </authorList>
    </citation>
    <scope>NUCLEOTIDE SEQUENCE [LARGE SCALE GENOMIC DNA]</scope>
    <source>
        <strain evidence="6 7">THG-MD12</strain>
    </source>
</reference>
<dbReference type="InterPro" id="IPR036388">
    <property type="entry name" value="WH-like_DNA-bd_sf"/>
</dbReference>
<dbReference type="GO" id="GO:0003677">
    <property type="term" value="F:DNA binding"/>
    <property type="evidence" value="ECO:0007669"/>
    <property type="project" value="UniProtKB-KW"/>
</dbReference>